<accession>A0A8K0A831</accession>
<evidence type="ECO:0000256" key="2">
    <source>
        <dbReference type="ARBA" id="ARBA00023242"/>
    </source>
</evidence>
<dbReference type="PROSITE" id="PS51253">
    <property type="entry name" value="HTH_CENPB"/>
    <property type="match status" value="1"/>
</dbReference>
<dbReference type="Gene3D" id="1.10.10.60">
    <property type="entry name" value="Homeodomain-like"/>
    <property type="match status" value="2"/>
</dbReference>
<dbReference type="InterPro" id="IPR050863">
    <property type="entry name" value="CenT-Element_Derived"/>
</dbReference>
<sequence length="310" mass="34838">MSIATPQRKRNDLTLADKVKVIQMLDGFPKTSQTEAAKKFGCSQAQVSRAYKNRAAIFQQWGCNRNPNGKRKREGKNAEAEDALFRWYVSAKARSASVTGPILMAKAKTIAEGLGYSDFKPTDGWLGRWRRRNNLLAKQRESPNTSQQLIADCTEEDINQEEDRVATSVKTEPTDSNEDSPRPATAASQEQVYIETDGAAAEEHRDTSDVCHRHNSVDPTVEENVYHEAQSVTSVRVEPALAADDIVPSRAVPPTLSQLQESFDVIRQWMRINDFPEYSSLLAIEGKVHDFCRKTKKQKNITTFFKSNSK</sequence>
<dbReference type="PANTHER" id="PTHR19303">
    <property type="entry name" value="TRANSPOSON"/>
    <property type="match status" value="1"/>
</dbReference>
<dbReference type="GO" id="GO:0003677">
    <property type="term" value="F:DNA binding"/>
    <property type="evidence" value="ECO:0007669"/>
    <property type="project" value="UniProtKB-KW"/>
</dbReference>
<dbReference type="InterPro" id="IPR007889">
    <property type="entry name" value="HTH_Psq"/>
</dbReference>
<dbReference type="OrthoDB" id="9909311at2759"/>
<reference evidence="5" key="1">
    <citation type="submission" date="2022-01" db="EMBL/GenBank/DDBJ databases">
        <authorList>
            <person name="Braso-Vives M."/>
        </authorList>
    </citation>
    <scope>NUCLEOTIDE SEQUENCE</scope>
</reference>
<dbReference type="InterPro" id="IPR006600">
    <property type="entry name" value="HTH_CenpB_DNA-bd_dom"/>
</dbReference>
<evidence type="ECO:0000313" key="5">
    <source>
        <dbReference type="EMBL" id="CAH1270552.1"/>
    </source>
</evidence>
<feature type="region of interest" description="Disordered" evidence="3">
    <location>
        <begin position="156"/>
        <end position="191"/>
    </location>
</feature>
<proteinExistence type="predicted"/>
<evidence type="ECO:0000313" key="6">
    <source>
        <dbReference type="Proteomes" id="UP000838412"/>
    </source>
</evidence>
<dbReference type="SMART" id="SM00674">
    <property type="entry name" value="CENPB"/>
    <property type="match status" value="1"/>
</dbReference>
<keyword evidence="6" id="KW-1185">Reference proteome</keyword>
<organism evidence="5 6">
    <name type="scientific">Branchiostoma lanceolatum</name>
    <name type="common">Common lancelet</name>
    <name type="synonym">Amphioxus lanceolatum</name>
    <dbReference type="NCBI Taxonomy" id="7740"/>
    <lineage>
        <taxon>Eukaryota</taxon>
        <taxon>Metazoa</taxon>
        <taxon>Chordata</taxon>
        <taxon>Cephalochordata</taxon>
        <taxon>Leptocardii</taxon>
        <taxon>Amphioxiformes</taxon>
        <taxon>Branchiostomatidae</taxon>
        <taxon>Branchiostoma</taxon>
    </lineage>
</organism>
<dbReference type="Pfam" id="PF04218">
    <property type="entry name" value="CENP-B_N"/>
    <property type="match status" value="1"/>
</dbReference>
<name>A0A8K0A831_BRALA</name>
<dbReference type="EMBL" id="OV696692">
    <property type="protein sequence ID" value="CAH1270552.1"/>
    <property type="molecule type" value="Genomic_DNA"/>
</dbReference>
<dbReference type="PANTHER" id="PTHR19303:SF36">
    <property type="entry name" value="TIGGER TRANSPOSABLE ELEMENT-DERIVED PROTEIN 3"/>
    <property type="match status" value="1"/>
</dbReference>
<dbReference type="Pfam" id="PF03221">
    <property type="entry name" value="HTH_Tnp_Tc5"/>
    <property type="match status" value="1"/>
</dbReference>
<evidence type="ECO:0000256" key="3">
    <source>
        <dbReference type="SAM" id="MobiDB-lite"/>
    </source>
</evidence>
<dbReference type="Proteomes" id="UP000838412">
    <property type="component" value="Chromosome 7"/>
</dbReference>
<evidence type="ECO:0000259" key="4">
    <source>
        <dbReference type="PROSITE" id="PS51253"/>
    </source>
</evidence>
<feature type="domain" description="HTH CENPB-type" evidence="4">
    <location>
        <begin position="68"/>
        <end position="139"/>
    </location>
</feature>
<keyword evidence="1" id="KW-0238">DNA-binding</keyword>
<gene>
    <name evidence="5" type="primary">TIGD3</name>
    <name evidence="5" type="ORF">BLAG_LOCUS22798</name>
</gene>
<dbReference type="SUPFAM" id="SSF46689">
    <property type="entry name" value="Homeodomain-like"/>
    <property type="match status" value="2"/>
</dbReference>
<dbReference type="InterPro" id="IPR009057">
    <property type="entry name" value="Homeodomain-like_sf"/>
</dbReference>
<keyword evidence="2" id="KW-0539">Nucleus</keyword>
<dbReference type="AlphaFoldDB" id="A0A8K0A831"/>
<dbReference type="GO" id="GO:0005634">
    <property type="term" value="C:nucleus"/>
    <property type="evidence" value="ECO:0007669"/>
    <property type="project" value="TreeGrafter"/>
</dbReference>
<protein>
    <submittedName>
        <fullName evidence="5">TIGD3 protein</fullName>
    </submittedName>
</protein>
<evidence type="ECO:0000256" key="1">
    <source>
        <dbReference type="ARBA" id="ARBA00023125"/>
    </source>
</evidence>